<dbReference type="InterPro" id="IPR037473">
    <property type="entry name" value="Lcp-like"/>
</dbReference>
<dbReference type="Proteomes" id="UP000239814">
    <property type="component" value="Chromosome"/>
</dbReference>
<dbReference type="PANTHER" id="PTHR37539">
    <property type="entry name" value="SECRETED PROTEIN-RELATED"/>
    <property type="match status" value="1"/>
</dbReference>
<dbReference type="EMBL" id="CP027433">
    <property type="protein sequence ID" value="AVM02045.1"/>
    <property type="molecule type" value="Genomic_DNA"/>
</dbReference>
<name>A0A2S0KK23_9ACTN</name>
<feature type="domain" description="ER-bound oxygenase mpaB/mpaB'/Rubber oxygenase catalytic" evidence="1">
    <location>
        <begin position="85"/>
        <end position="325"/>
    </location>
</feature>
<reference evidence="2 3" key="1">
    <citation type="submission" date="2018-03" db="EMBL/GenBank/DDBJ databases">
        <title>Characteristics and genome of n-alkane degrading marine bacteria Gordonia iterans isolated from crude oil contaminated in Tae-an, South Korea.</title>
        <authorList>
            <person name="Lee S.-S."/>
            <person name="Kim H."/>
        </authorList>
    </citation>
    <scope>NUCLEOTIDE SEQUENCE [LARGE SCALE GENOMIC DNA]</scope>
    <source>
        <strain evidence="2 3">Co17</strain>
    </source>
</reference>
<keyword evidence="3" id="KW-1185">Reference proteome</keyword>
<dbReference type="OrthoDB" id="7614910at2"/>
<sequence>MRAEHPERVDAMAAGLVRGDLLADAVVAEFFSPAGLSWERTVGALDSPYRTEGLPPALTAFLSAATTPPPWYDASLVRAGAAAWWRFGSLQSSTLYQSLIYGYQARGFTRPLVETGRLTTGTWDRVISTARWVALATAPDMMNVGGPGWVETLRIRLVHSMVRHHLIERQGWDIAAWGVPINQTYSQFTITAGFLALPLRIARDLGLRYSQAELEAITHLWRWIGATMGVEDQLLPTDFADASAVYRIAQEFRMEPDEQAKVLVGALLDEGYQTDLGLPGPLNSAVDVVTRPFLRTFFATVSARWVEPEVAVAIGLRPNPLHHLVVLARPVVRSREVLRSLGLLGSDRSLVQRELRLVTGRLGLDLAQPELGKRYRKADRNQLDTVA</sequence>
<dbReference type="InterPro" id="IPR018713">
    <property type="entry name" value="MPAB/Lcp_cat_dom"/>
</dbReference>
<accession>A0A2S0KK23</accession>
<proteinExistence type="predicted"/>
<dbReference type="Pfam" id="PF09995">
    <property type="entry name" value="MPAB_Lcp_cat"/>
    <property type="match status" value="1"/>
</dbReference>
<organism evidence="2 3">
    <name type="scientific">Gordonia iterans</name>
    <dbReference type="NCBI Taxonomy" id="1004901"/>
    <lineage>
        <taxon>Bacteria</taxon>
        <taxon>Bacillati</taxon>
        <taxon>Actinomycetota</taxon>
        <taxon>Actinomycetes</taxon>
        <taxon>Mycobacteriales</taxon>
        <taxon>Gordoniaceae</taxon>
        <taxon>Gordonia</taxon>
    </lineage>
</organism>
<dbReference type="AlphaFoldDB" id="A0A2S0KK23"/>
<evidence type="ECO:0000313" key="3">
    <source>
        <dbReference type="Proteomes" id="UP000239814"/>
    </source>
</evidence>
<dbReference type="KEGG" id="git:C6V83_05810"/>
<evidence type="ECO:0000259" key="1">
    <source>
        <dbReference type="Pfam" id="PF09995"/>
    </source>
</evidence>
<gene>
    <name evidence="2" type="ORF">C6V83_05810</name>
</gene>
<dbReference type="GO" id="GO:0016491">
    <property type="term" value="F:oxidoreductase activity"/>
    <property type="evidence" value="ECO:0007669"/>
    <property type="project" value="InterPro"/>
</dbReference>
<evidence type="ECO:0000313" key="2">
    <source>
        <dbReference type="EMBL" id="AVM02045.1"/>
    </source>
</evidence>
<protein>
    <submittedName>
        <fullName evidence="2">DUF2236 domain-containing protein</fullName>
    </submittedName>
</protein>
<dbReference type="PANTHER" id="PTHR37539:SF1">
    <property type="entry name" value="ER-BOUND OXYGENASE MPAB_MPAB'_RUBBER OXYGENASE CATALYTIC DOMAIN-CONTAINING PROTEIN"/>
    <property type="match status" value="1"/>
</dbReference>